<evidence type="ECO:0000256" key="1">
    <source>
        <dbReference type="ARBA" id="ARBA00004123"/>
    </source>
</evidence>
<dbReference type="Pfam" id="PF05916">
    <property type="entry name" value="Sld5"/>
    <property type="match status" value="1"/>
</dbReference>
<dbReference type="SUPFAM" id="SSF160059">
    <property type="entry name" value="PriA/YqbF domain"/>
    <property type="match status" value="1"/>
</dbReference>
<dbReference type="GO" id="GO:0000811">
    <property type="term" value="C:GINS complex"/>
    <property type="evidence" value="ECO:0007669"/>
    <property type="project" value="UniProtKB-UniRule"/>
</dbReference>
<dbReference type="InterPro" id="IPR055221">
    <property type="entry name" value="PSF3_N"/>
</dbReference>
<dbReference type="InterPro" id="IPR036224">
    <property type="entry name" value="GINS_bundle-like_dom_sf"/>
</dbReference>
<proteinExistence type="inferred from homology"/>
<dbReference type="CDD" id="cd11713">
    <property type="entry name" value="GINS_A_psf3"/>
    <property type="match status" value="1"/>
</dbReference>
<comment type="similarity">
    <text evidence="2 6">Belongs to the GINS3/PSF3 family.</text>
</comment>
<feature type="domain" description="DNA replication complex GINS protein PSF3 N-terminal" evidence="8">
    <location>
        <begin position="51"/>
        <end position="93"/>
    </location>
</feature>
<accession>A0AB34FPJ7</accession>
<keyword evidence="4 6" id="KW-0235">DNA replication</keyword>
<dbReference type="GO" id="GO:1902975">
    <property type="term" value="P:mitotic DNA replication initiation"/>
    <property type="evidence" value="ECO:0007669"/>
    <property type="project" value="TreeGrafter"/>
</dbReference>
<dbReference type="Gene3D" id="1.20.58.2050">
    <property type="match status" value="1"/>
</dbReference>
<comment type="caution">
    <text evidence="9">The sequence shown here is derived from an EMBL/GenBank/DDBJ whole genome shotgun (WGS) entry which is preliminary data.</text>
</comment>
<evidence type="ECO:0000259" key="8">
    <source>
        <dbReference type="Pfam" id="PF22466"/>
    </source>
</evidence>
<dbReference type="Pfam" id="PF22466">
    <property type="entry name" value="PSF3_N"/>
    <property type="match status" value="1"/>
</dbReference>
<evidence type="ECO:0000256" key="2">
    <source>
        <dbReference type="ARBA" id="ARBA00006343"/>
    </source>
</evidence>
<dbReference type="AlphaFoldDB" id="A0AB34FPJ7"/>
<organism evidence="9 10">
    <name type="scientific">Purpureocillium lavendulum</name>
    <dbReference type="NCBI Taxonomy" id="1247861"/>
    <lineage>
        <taxon>Eukaryota</taxon>
        <taxon>Fungi</taxon>
        <taxon>Dikarya</taxon>
        <taxon>Ascomycota</taxon>
        <taxon>Pezizomycotina</taxon>
        <taxon>Sordariomycetes</taxon>
        <taxon>Hypocreomycetidae</taxon>
        <taxon>Hypocreales</taxon>
        <taxon>Ophiocordycipitaceae</taxon>
        <taxon>Purpureocillium</taxon>
    </lineage>
</organism>
<dbReference type="CDD" id="cd21693">
    <property type="entry name" value="GINS_B_Psf3"/>
    <property type="match status" value="1"/>
</dbReference>
<comment type="subcellular location">
    <subcellularLocation>
        <location evidence="1 6">Nucleus</location>
    </subcellularLocation>
</comment>
<evidence type="ECO:0000256" key="4">
    <source>
        <dbReference type="ARBA" id="ARBA00022705"/>
    </source>
</evidence>
<feature type="domain" description="GINS subunit" evidence="7">
    <location>
        <begin position="115"/>
        <end position="222"/>
    </location>
</feature>
<protein>
    <recommendedName>
        <fullName evidence="3 6">DNA replication complex GINS protein PSF3</fullName>
    </recommendedName>
</protein>
<evidence type="ECO:0000313" key="10">
    <source>
        <dbReference type="Proteomes" id="UP001163105"/>
    </source>
</evidence>
<evidence type="ECO:0000313" key="9">
    <source>
        <dbReference type="EMBL" id="KAJ6440704.1"/>
    </source>
</evidence>
<reference evidence="9" key="1">
    <citation type="submission" date="2023-01" db="EMBL/GenBank/DDBJ databases">
        <title>The growth and conidiation of Purpureocillium lavendulum are regulated by nitrogen source and histone H3K14 acetylation.</title>
        <authorList>
            <person name="Tang P."/>
            <person name="Han J."/>
            <person name="Zhang C."/>
            <person name="Tang P."/>
            <person name="Qi F."/>
            <person name="Zhang K."/>
            <person name="Liang L."/>
        </authorList>
    </citation>
    <scope>NUCLEOTIDE SEQUENCE</scope>
    <source>
        <strain evidence="9">YMF1.00683</strain>
    </source>
</reference>
<dbReference type="InterPro" id="IPR021151">
    <property type="entry name" value="GINS_A"/>
</dbReference>
<comment type="subunit">
    <text evidence="6">Component of the GINS complex.</text>
</comment>
<keyword evidence="10" id="KW-1185">Reference proteome</keyword>
<dbReference type="SUPFAM" id="SSF158573">
    <property type="entry name" value="GINS helical bundle-like"/>
    <property type="match status" value="1"/>
</dbReference>
<comment type="function">
    <text evidence="6">The GINS complex plays an essential role in the initiation of DNA replication.</text>
</comment>
<dbReference type="EMBL" id="JAQHRD010000005">
    <property type="protein sequence ID" value="KAJ6440704.1"/>
    <property type="molecule type" value="Genomic_DNA"/>
</dbReference>
<name>A0AB34FPJ7_9HYPO</name>
<evidence type="ECO:0000256" key="3">
    <source>
        <dbReference type="ARBA" id="ARBA00015140"/>
    </source>
</evidence>
<evidence type="ECO:0000256" key="6">
    <source>
        <dbReference type="RuleBase" id="RU367161"/>
    </source>
</evidence>
<gene>
    <name evidence="9" type="primary">GINS3</name>
    <name evidence="9" type="ORF">O9K51_06494</name>
</gene>
<dbReference type="InterPro" id="IPR010492">
    <property type="entry name" value="GINS_Psf3"/>
</dbReference>
<dbReference type="Proteomes" id="UP001163105">
    <property type="component" value="Unassembled WGS sequence"/>
</dbReference>
<keyword evidence="5 6" id="KW-0539">Nucleus</keyword>
<dbReference type="PANTHER" id="PTHR22768">
    <property type="entry name" value="DNA REPLICATION COMPLEX GINS PROTEIN PSF3"/>
    <property type="match status" value="1"/>
</dbReference>
<evidence type="ECO:0000256" key="5">
    <source>
        <dbReference type="ARBA" id="ARBA00023242"/>
    </source>
</evidence>
<sequence length="228" mass="24541">MSYYDVDAILTDAEVQYSRRRIHDPRVHHTAVPCIKKQLSLTSGGPSSAPAQKVPCQFELDAPDLGHLDSSSSTGLKPGTALTLPLWLAEMLALASTGGSGEDARAPLTLNLPPCLSERVANALKADPRAVALRDQSAHFYGVGVRMLDLFDERELGAVLRRTFVLRAADVGLHARKADETGVGGGASAGASGEEFLRGLDEWERGLFRRGHDGVRGAREWMDKVKKG</sequence>
<dbReference type="PANTHER" id="PTHR22768:SF0">
    <property type="entry name" value="DNA REPLICATION COMPLEX GINS PROTEIN PSF3"/>
    <property type="match status" value="1"/>
</dbReference>
<evidence type="ECO:0000259" key="7">
    <source>
        <dbReference type="Pfam" id="PF05916"/>
    </source>
</evidence>
<dbReference type="InterPro" id="IPR038437">
    <property type="entry name" value="GINS_Psf3_sf"/>
</dbReference>